<evidence type="ECO:0000259" key="2">
    <source>
        <dbReference type="Pfam" id="PF13239"/>
    </source>
</evidence>
<name>A0A1I0NW82_9RHOB</name>
<dbReference type="EMBL" id="FOIZ01000001">
    <property type="protein sequence ID" value="SEW05961.1"/>
    <property type="molecule type" value="Genomic_DNA"/>
</dbReference>
<evidence type="ECO:0000313" key="4">
    <source>
        <dbReference type="Proteomes" id="UP000199167"/>
    </source>
</evidence>
<gene>
    <name evidence="3" type="ORF">SAMN04488515_0859</name>
</gene>
<sequence>MEQSQAYQSAKKRVEAKMSFYTHLSVYVAVILLLAVINLMSSPGTIWFHWPMMGWGIAVIIHAFAVFVFPGRFEVSERMIEKEMNKSHSKI</sequence>
<evidence type="ECO:0000313" key="3">
    <source>
        <dbReference type="EMBL" id="SEW05961.1"/>
    </source>
</evidence>
<dbReference type="RefSeq" id="WP_089990682.1">
    <property type="nucleotide sequence ID" value="NZ_FOIZ01000001.1"/>
</dbReference>
<feature type="domain" description="2TM" evidence="2">
    <location>
        <begin position="9"/>
        <end position="85"/>
    </location>
</feature>
<dbReference type="InterPro" id="IPR025698">
    <property type="entry name" value="2TM_dom"/>
</dbReference>
<proteinExistence type="predicted"/>
<dbReference type="STRING" id="364200.SAMN04488515_0859"/>
<reference evidence="3 4" key="1">
    <citation type="submission" date="2016-10" db="EMBL/GenBank/DDBJ databases">
        <authorList>
            <person name="de Groot N.N."/>
        </authorList>
    </citation>
    <scope>NUCLEOTIDE SEQUENCE [LARGE SCALE GENOMIC DNA]</scope>
    <source>
        <strain evidence="3 4">DSM 17925</strain>
    </source>
</reference>
<accession>A0A1I0NW82</accession>
<feature type="transmembrane region" description="Helical" evidence="1">
    <location>
        <begin position="46"/>
        <end position="69"/>
    </location>
</feature>
<dbReference type="Proteomes" id="UP000199167">
    <property type="component" value="Unassembled WGS sequence"/>
</dbReference>
<keyword evidence="1" id="KW-0472">Membrane</keyword>
<dbReference type="Pfam" id="PF13239">
    <property type="entry name" value="2TM"/>
    <property type="match status" value="1"/>
</dbReference>
<feature type="transmembrane region" description="Helical" evidence="1">
    <location>
        <begin position="20"/>
        <end position="40"/>
    </location>
</feature>
<evidence type="ECO:0000256" key="1">
    <source>
        <dbReference type="SAM" id="Phobius"/>
    </source>
</evidence>
<dbReference type="AlphaFoldDB" id="A0A1I0NW82"/>
<dbReference type="OrthoDB" id="3782725at2"/>
<protein>
    <submittedName>
        <fullName evidence="3">2TM domain-containing protein</fullName>
    </submittedName>
</protein>
<keyword evidence="1" id="KW-0812">Transmembrane</keyword>
<organism evidence="3 4">
    <name type="scientific">Cognatiyoonia koreensis</name>
    <dbReference type="NCBI Taxonomy" id="364200"/>
    <lineage>
        <taxon>Bacteria</taxon>
        <taxon>Pseudomonadati</taxon>
        <taxon>Pseudomonadota</taxon>
        <taxon>Alphaproteobacteria</taxon>
        <taxon>Rhodobacterales</taxon>
        <taxon>Paracoccaceae</taxon>
        <taxon>Cognatiyoonia</taxon>
    </lineage>
</organism>
<keyword evidence="1" id="KW-1133">Transmembrane helix</keyword>
<keyword evidence="4" id="KW-1185">Reference proteome</keyword>